<keyword evidence="4" id="KW-0804">Transcription</keyword>
<proteinExistence type="inferred from homology"/>
<sequence>MDVPNPWHGWLSLLGGCPVNLSRLDLNLVLALRALLEERNVTRAGERIGLSQPAMSAALSRLRRHFDDELLARTGNAYELTPLGAALRDRSATACDLLERVFASQADFDPAAESREFTLLASDYGAAVFGAALARTLHEEAPGIRLTFQHPVPSVVDNAAAALSTVDGLLMPHGVIDGLPAVDLHQDRWLFLVADDHPDIGDELTLDQLGRLPWAVYQRPYDAPAARQLSMIGISPQVEVSVQTFQLLPLMVEGTRRIAMIQERLAHKAVRSAAVRVLPCPFEAVPVREAMWWHPVHAQDAGHIWLRQKAAEVGSTLTGNGYGKGRNPGKAVPVDRSAGLPPGRL</sequence>
<keyword evidence="3" id="KW-0238">DNA-binding</keyword>
<evidence type="ECO:0000256" key="1">
    <source>
        <dbReference type="ARBA" id="ARBA00009437"/>
    </source>
</evidence>
<dbReference type="EMBL" id="AP018448">
    <property type="protein sequence ID" value="BBC28889.1"/>
    <property type="molecule type" value="Genomic_DNA"/>
</dbReference>
<organism evidence="7 8">
    <name type="scientific">Streptomyces graminofaciens</name>
    <dbReference type="NCBI Taxonomy" id="68212"/>
    <lineage>
        <taxon>Bacteria</taxon>
        <taxon>Bacillati</taxon>
        <taxon>Actinomycetota</taxon>
        <taxon>Actinomycetes</taxon>
        <taxon>Kitasatosporales</taxon>
        <taxon>Streptomycetaceae</taxon>
        <taxon>Streptomyces</taxon>
    </lineage>
</organism>
<gene>
    <name evidence="7" type="ORF">SGFS_001800</name>
</gene>
<comment type="similarity">
    <text evidence="1">Belongs to the LysR transcriptional regulatory family.</text>
</comment>
<dbReference type="PROSITE" id="PS50931">
    <property type="entry name" value="HTH_LYSR"/>
    <property type="match status" value="1"/>
</dbReference>
<evidence type="ECO:0000256" key="2">
    <source>
        <dbReference type="ARBA" id="ARBA00023015"/>
    </source>
</evidence>
<dbReference type="PANTHER" id="PTHR30118:SF15">
    <property type="entry name" value="TRANSCRIPTIONAL REGULATORY PROTEIN"/>
    <property type="match status" value="1"/>
</dbReference>
<keyword evidence="2" id="KW-0805">Transcription regulation</keyword>
<feature type="region of interest" description="Disordered" evidence="5">
    <location>
        <begin position="317"/>
        <end position="345"/>
    </location>
</feature>
<keyword evidence="8" id="KW-1185">Reference proteome</keyword>
<reference evidence="7 8" key="1">
    <citation type="journal article" date="2010" name="ChemBioChem">
        <title>Cloning and characterization of the biosynthetic gene cluster of 16-membered macrolide antibiotic FD-891: involvement of a dual functional cytochrome P450 monooxygenase catalyzing epoxidation and hydroxylation.</title>
        <authorList>
            <person name="Kudo F."/>
            <person name="Motegi A."/>
            <person name="Mizoue K."/>
            <person name="Eguchi T."/>
        </authorList>
    </citation>
    <scope>NUCLEOTIDE SEQUENCE [LARGE SCALE GENOMIC DNA]</scope>
    <source>
        <strain evidence="7 8">A-8890</strain>
    </source>
</reference>
<evidence type="ECO:0000256" key="3">
    <source>
        <dbReference type="ARBA" id="ARBA00023125"/>
    </source>
</evidence>
<reference evidence="7 8" key="2">
    <citation type="journal article" date="2023" name="ChemBioChem">
        <title>Acyltransferase Domain Exchange between Two Independent Type I Polyketide Synthases in the Same Producer Strain of Macrolide Antibiotics.</title>
        <authorList>
            <person name="Kudo F."/>
            <person name="Kishikawa K."/>
            <person name="Tsuboi K."/>
            <person name="Kido T."/>
            <person name="Usui T."/>
            <person name="Hashimoto J."/>
            <person name="Shin-Ya K."/>
            <person name="Miyanaga A."/>
            <person name="Eguchi T."/>
        </authorList>
    </citation>
    <scope>NUCLEOTIDE SEQUENCE [LARGE SCALE GENOMIC DNA]</scope>
    <source>
        <strain evidence="7 8">A-8890</strain>
    </source>
</reference>
<dbReference type="InterPro" id="IPR005119">
    <property type="entry name" value="LysR_subst-bd"/>
</dbReference>
<feature type="domain" description="HTH lysR-type" evidence="6">
    <location>
        <begin position="24"/>
        <end position="81"/>
    </location>
</feature>
<evidence type="ECO:0000313" key="8">
    <source>
        <dbReference type="Proteomes" id="UP001321542"/>
    </source>
</evidence>
<dbReference type="InterPro" id="IPR000847">
    <property type="entry name" value="LysR_HTH_N"/>
</dbReference>
<accession>A0ABN5V6N8</accession>
<evidence type="ECO:0000313" key="7">
    <source>
        <dbReference type="EMBL" id="BBC28889.1"/>
    </source>
</evidence>
<evidence type="ECO:0000256" key="4">
    <source>
        <dbReference type="ARBA" id="ARBA00023163"/>
    </source>
</evidence>
<evidence type="ECO:0000259" key="6">
    <source>
        <dbReference type="PROSITE" id="PS50931"/>
    </source>
</evidence>
<protein>
    <submittedName>
        <fullName evidence="7">LysR family transcriptional regulator</fullName>
    </submittedName>
</protein>
<dbReference type="Pfam" id="PF00126">
    <property type="entry name" value="HTH_1"/>
    <property type="match status" value="1"/>
</dbReference>
<dbReference type="InterPro" id="IPR036388">
    <property type="entry name" value="WH-like_DNA-bd_sf"/>
</dbReference>
<dbReference type="SUPFAM" id="SSF46785">
    <property type="entry name" value="Winged helix' DNA-binding domain"/>
    <property type="match status" value="1"/>
</dbReference>
<dbReference type="CDD" id="cd08417">
    <property type="entry name" value="PBP2_Nitroaromatics_like"/>
    <property type="match status" value="1"/>
</dbReference>
<dbReference type="InterPro" id="IPR050389">
    <property type="entry name" value="LysR-type_TF"/>
</dbReference>
<dbReference type="Proteomes" id="UP001321542">
    <property type="component" value="Chromosome"/>
</dbReference>
<name>A0ABN5V6N8_9ACTN</name>
<dbReference type="PRINTS" id="PR00039">
    <property type="entry name" value="HTHLYSR"/>
</dbReference>
<dbReference type="InterPro" id="IPR036390">
    <property type="entry name" value="WH_DNA-bd_sf"/>
</dbReference>
<dbReference type="Pfam" id="PF03466">
    <property type="entry name" value="LysR_substrate"/>
    <property type="match status" value="1"/>
</dbReference>
<dbReference type="Gene3D" id="3.40.190.10">
    <property type="entry name" value="Periplasmic binding protein-like II"/>
    <property type="match status" value="2"/>
</dbReference>
<dbReference type="SUPFAM" id="SSF53850">
    <property type="entry name" value="Periplasmic binding protein-like II"/>
    <property type="match status" value="1"/>
</dbReference>
<dbReference type="Gene3D" id="1.10.10.10">
    <property type="entry name" value="Winged helix-like DNA-binding domain superfamily/Winged helix DNA-binding domain"/>
    <property type="match status" value="1"/>
</dbReference>
<dbReference type="PANTHER" id="PTHR30118">
    <property type="entry name" value="HTH-TYPE TRANSCRIPTIONAL REGULATOR LEUO-RELATED"/>
    <property type="match status" value="1"/>
</dbReference>
<evidence type="ECO:0000256" key="5">
    <source>
        <dbReference type="SAM" id="MobiDB-lite"/>
    </source>
</evidence>
<dbReference type="InterPro" id="IPR037402">
    <property type="entry name" value="YidZ_PBP2"/>
</dbReference>